<proteinExistence type="predicted"/>
<dbReference type="KEGG" id="asr:WL1483_1960"/>
<name>A0A0S2SI81_9GAMM</name>
<evidence type="ECO:0000313" key="3">
    <source>
        <dbReference type="Proteomes" id="UP000058114"/>
    </source>
</evidence>
<sequence>MKYRIIRLDELMAHDALHIEAHLAHAHVDAPPGMSKAMVWRGLESGELLLLADTPDVALLKPGAQGEWLISERAAPLVSQEVQTRVQGRLGARQGPSGMGGAAAPSQGGQVAGGSGEAYPYPNEVIVQDTEPREVFHYALQVTCPPASLQRFITPHFTLAGTAQEREVTLMPQPDPWGTRWVATTRTALPRGLRVMRGGRCHEGLGIAEVTPQSTPGVVRERYLALMPTVRLGQRLVFPAHGYYYHFVAGRLAQEYEIVSGWAFARTRSAGGRLVDERDEGLQSALLVFDQVGGAAPGEQHLAYCPQRLEQDELDAISPEWLQAHALRLDLAAVHSAIGEGADAPTGSQRAPAEINAAASSHYPCGQTHLDSGRRYFAIRSAQLVDRHIPLVNLWRVSARVAYVINTILPYGELARLPEVVAAMTRGLAADTLQRVAIVLGVNGPEAAGEAVRAAVAQANGGLANLAVEVQLVPMTFRGSKFPYGTMRNTLMYSEATLSLVRHFAGLGWAPYLSFQDFDTGSRLLESGLHIFDDIDARLAEDEIGGTLRPLMIAGGYRPQPRERLIAMTAARYPDHLMPQAHRQKLDAFEAAIREDMWIRVRYAALDPMLPYAPEPNLFIDGTLLLREGARPAFSPNGAEYEGLSSSLVACNRAELEAHFAPRFEAAGEAPVPVSRHPVAQPALLAPDREEIASQLEIASQTNRHPWRGISFLLDFTMTVETDLSRLAYSYLSKNKLPQLHNLTYLVTRLFQTRGDKKGVKLSEIRTRFDYEAAMAAAMEAGFEPVREFLERHRQELVGMEGARFADYFAQRFSEQGVFADRHYNVPPSHQAAFAYQVAIEPALAKRRRLE</sequence>
<reference evidence="2 3" key="2">
    <citation type="journal article" date="2016" name="Genome Announc.">
        <title>Complete Genome Sequence of the Highly Virulent Aeromonas schubertii Strain WL1483, Isolated from Diseased Snakehead Fish (Channa argus) in China.</title>
        <authorList>
            <person name="Liu L."/>
            <person name="Li N."/>
            <person name="Zhang D."/>
            <person name="Fu X."/>
            <person name="Shi C."/>
            <person name="Lin Q."/>
            <person name="Hao G."/>
        </authorList>
    </citation>
    <scope>NUCLEOTIDE SEQUENCE [LARGE SCALE GENOMIC DNA]</scope>
    <source>
        <strain evidence="2 3">WL1483</strain>
    </source>
</reference>
<accession>A0A0S2SI81</accession>
<dbReference type="RefSeq" id="WP_060585799.1">
    <property type="nucleotide sequence ID" value="NZ_CP013067.1"/>
</dbReference>
<dbReference type="PATRIC" id="fig|652.5.peg.1984"/>
<dbReference type="Proteomes" id="UP000058114">
    <property type="component" value="Chromosome"/>
</dbReference>
<dbReference type="AlphaFoldDB" id="A0A0S2SI81"/>
<reference evidence="3" key="1">
    <citation type="submission" date="2015-10" db="EMBL/GenBank/DDBJ databases">
        <title>Complete Genome Sequence of Aeromonas schubertii strain WL1483.</title>
        <authorList>
            <person name="Liu L."/>
        </authorList>
    </citation>
    <scope>NUCLEOTIDE SEQUENCE [LARGE SCALE GENOMIC DNA]</scope>
    <source>
        <strain evidence="3">WL1483</strain>
    </source>
</reference>
<evidence type="ECO:0000313" key="2">
    <source>
        <dbReference type="EMBL" id="ALP41379.1"/>
    </source>
</evidence>
<feature type="region of interest" description="Disordered" evidence="1">
    <location>
        <begin position="91"/>
        <end position="115"/>
    </location>
</feature>
<dbReference type="EMBL" id="CP013067">
    <property type="protein sequence ID" value="ALP41379.1"/>
    <property type="molecule type" value="Genomic_DNA"/>
</dbReference>
<organism evidence="2 3">
    <name type="scientific">Aeromonas schubertii</name>
    <dbReference type="NCBI Taxonomy" id="652"/>
    <lineage>
        <taxon>Bacteria</taxon>
        <taxon>Pseudomonadati</taxon>
        <taxon>Pseudomonadota</taxon>
        <taxon>Gammaproteobacteria</taxon>
        <taxon>Aeromonadales</taxon>
        <taxon>Aeromonadaceae</taxon>
        <taxon>Aeromonas</taxon>
    </lineage>
</organism>
<gene>
    <name evidence="2" type="ORF">WL1483_1960</name>
</gene>
<protein>
    <submittedName>
        <fullName evidence="2">Uncharacterized protein</fullName>
    </submittedName>
</protein>
<evidence type="ECO:0000256" key="1">
    <source>
        <dbReference type="SAM" id="MobiDB-lite"/>
    </source>
</evidence>